<gene>
    <name evidence="1" type="ORF">PBRA_008814</name>
</gene>
<evidence type="ECO:0000313" key="2">
    <source>
        <dbReference type="Proteomes" id="UP000039324"/>
    </source>
</evidence>
<dbReference type="STRING" id="37360.A0A0G4J3L7"/>
<dbReference type="InterPro" id="IPR011990">
    <property type="entry name" value="TPR-like_helical_dom_sf"/>
</dbReference>
<organism evidence="1 2">
    <name type="scientific">Plasmodiophora brassicae</name>
    <name type="common">Clubroot disease agent</name>
    <dbReference type="NCBI Taxonomy" id="37360"/>
    <lineage>
        <taxon>Eukaryota</taxon>
        <taxon>Sar</taxon>
        <taxon>Rhizaria</taxon>
        <taxon>Endomyxa</taxon>
        <taxon>Phytomyxea</taxon>
        <taxon>Plasmodiophorida</taxon>
        <taxon>Plasmodiophoridae</taxon>
        <taxon>Plasmodiophora</taxon>
    </lineage>
</organism>
<dbReference type="InterPro" id="IPR052308">
    <property type="entry name" value="PPR_domain-containing"/>
</dbReference>
<keyword evidence="2" id="KW-1185">Reference proteome</keyword>
<dbReference type="PANTHER" id="PTHR47937:SF2">
    <property type="entry name" value="PENTATRICOPEPTIDE (PPR) REPEAT-CONTAINING PROTEIN, PF01535'-RELATED"/>
    <property type="match status" value="1"/>
</dbReference>
<name>A0A0G4J3L7_PLABS</name>
<dbReference type="AlphaFoldDB" id="A0A0G4J3L7"/>
<evidence type="ECO:0000313" key="1">
    <source>
        <dbReference type="EMBL" id="CEP01871.1"/>
    </source>
</evidence>
<dbReference type="PANTHER" id="PTHR47937">
    <property type="entry name" value="PLASTID TRANSCRIPTIONALLY ACTIVE CHROMOSOME 2-LIKE PROTEIN"/>
    <property type="match status" value="1"/>
</dbReference>
<protein>
    <recommendedName>
        <fullName evidence="3">Pentacotripeptide-repeat region of PRORP domain-containing protein</fullName>
    </recommendedName>
</protein>
<accession>A0A0G4J3L7</accession>
<evidence type="ECO:0008006" key="3">
    <source>
        <dbReference type="Google" id="ProtNLM"/>
    </source>
</evidence>
<dbReference type="Gene3D" id="1.25.40.10">
    <property type="entry name" value="Tetratricopeptide repeat domain"/>
    <property type="match status" value="1"/>
</dbReference>
<dbReference type="Proteomes" id="UP000039324">
    <property type="component" value="Unassembled WGS sequence"/>
</dbReference>
<proteinExistence type="predicted"/>
<sequence>MGNLGHADNLLNPTYGRLASSKYVRNYDPLHSGPPPFGMYRAFLAKPSVSYAIRVLDFEVDRDRGWTVFQRALDCDKPPNSLLFEKMMRFCKRFSPSKAPAVLDVAVRRHIAVSHATMRDFLDSCLQTTPPMAREAIDFYRKCGMRGPMSVIAIVEMCKSAGHPEWGIFLVQDSIEHSLEFSHKLVALLAECCGAGAGSPEAADAAEQLLALMPSTLIRGAPERNSFPNLVEALLGDSRSVRAHDVLLLMDRYGYVPSQETYSDVLSSLAQADRTNRALDLLRNMANRKRVANAGSFAELVDSCRRRSDVASVTELHRYANEHSALLLDHRVASAFIGAYGSFADRPALETLHEHAGNNGLVDDESIAHAFESAFTRCDADRVGAPRADQDLRVRSGGRGELTVG</sequence>
<dbReference type="EMBL" id="CDSF01000120">
    <property type="protein sequence ID" value="CEP01871.1"/>
    <property type="molecule type" value="Genomic_DNA"/>
</dbReference>
<dbReference type="OrthoDB" id="407658at2759"/>
<reference evidence="1 2" key="1">
    <citation type="submission" date="2015-02" db="EMBL/GenBank/DDBJ databases">
        <authorList>
            <person name="Chooi Y.-H."/>
        </authorList>
    </citation>
    <scope>NUCLEOTIDE SEQUENCE [LARGE SCALE GENOMIC DNA]</scope>
    <source>
        <strain evidence="1">E3</strain>
    </source>
</reference>